<dbReference type="PANTHER" id="PTHR10926:SF20">
    <property type="entry name" value="PHOSPHOLIPID-TRANSPORTING ATPASE ACCESSORY SUBUNIT LEM3"/>
    <property type="match status" value="1"/>
</dbReference>
<feature type="compositionally biased region" description="Acidic residues" evidence="6">
    <location>
        <begin position="40"/>
        <end position="49"/>
    </location>
</feature>
<protein>
    <submittedName>
        <fullName evidence="8">Uncharacterized protein</fullName>
    </submittedName>
</protein>
<evidence type="ECO:0000313" key="9">
    <source>
        <dbReference type="Proteomes" id="UP000825434"/>
    </source>
</evidence>
<feature type="compositionally biased region" description="Low complexity" evidence="6">
    <location>
        <begin position="21"/>
        <end position="32"/>
    </location>
</feature>
<evidence type="ECO:0000256" key="5">
    <source>
        <dbReference type="ARBA" id="ARBA00023136"/>
    </source>
</evidence>
<feature type="region of interest" description="Disordered" evidence="6">
    <location>
        <begin position="427"/>
        <end position="455"/>
    </location>
</feature>
<keyword evidence="4 7" id="KW-1133">Transmembrane helix</keyword>
<feature type="transmembrane region" description="Helical" evidence="7">
    <location>
        <begin position="544"/>
        <end position="566"/>
    </location>
</feature>
<reference evidence="8 9" key="1">
    <citation type="submission" date="2021-06" db="EMBL/GenBank/DDBJ databases">
        <title>Candida outbreak in Lebanon.</title>
        <authorList>
            <person name="Finianos M."/>
        </authorList>
    </citation>
    <scope>NUCLEOTIDE SEQUENCE [LARGE SCALE GENOMIC DNA]</scope>
    <source>
        <strain evidence="8">CA3LBN</strain>
    </source>
</reference>
<feature type="region of interest" description="Disordered" evidence="6">
    <location>
        <begin position="1"/>
        <end position="64"/>
    </location>
</feature>
<accession>A0ABX8IB78</accession>
<keyword evidence="5 7" id="KW-0472">Membrane</keyword>
<evidence type="ECO:0000256" key="6">
    <source>
        <dbReference type="SAM" id="MobiDB-lite"/>
    </source>
</evidence>
<organism evidence="8 9">
    <name type="scientific">Candidozyma haemuli</name>
    <dbReference type="NCBI Taxonomy" id="45357"/>
    <lineage>
        <taxon>Eukaryota</taxon>
        <taxon>Fungi</taxon>
        <taxon>Dikarya</taxon>
        <taxon>Ascomycota</taxon>
        <taxon>Saccharomycotina</taxon>
        <taxon>Pichiomycetes</taxon>
        <taxon>Metschnikowiaceae</taxon>
        <taxon>Candidozyma</taxon>
    </lineage>
</organism>
<comment type="subcellular location">
    <subcellularLocation>
        <location evidence="1">Membrane</location>
    </subcellularLocation>
</comment>
<name>A0ABX8IB78_9ASCO</name>
<feature type="compositionally biased region" description="Basic and acidic residues" evidence="6">
    <location>
        <begin position="427"/>
        <end position="439"/>
    </location>
</feature>
<evidence type="ECO:0000256" key="1">
    <source>
        <dbReference type="ARBA" id="ARBA00004370"/>
    </source>
</evidence>
<feature type="transmembrane region" description="Helical" evidence="7">
    <location>
        <begin position="82"/>
        <end position="104"/>
    </location>
</feature>
<proteinExistence type="inferred from homology"/>
<keyword evidence="3 7" id="KW-0812">Transmembrane</keyword>
<sequence length="577" mass="64904">MSVKNSSNDVSAPEMQGSSASGSPFDDQPDPGFDQRGDLETESDSDSDYAIEPKKEKSRRPNDNAFQQQRLKAINPVITAHWLIPILLGLGVFLLPLGGAMWLASHRVEDFTIDYTQCENLASADYWSPIPDQYTNYNLDYADVPQAQWKLDTNESQPFEDERRVCKIQFHVPHTLKSPLYFFYRLENFSQNHRRYAKSFSEDQIQGTAASLAAIKDGVGENCEPLSQDDSGKKLYPCGLVANSLFNDTFTPTFSGVNGTSDDYVWSRNGISWSTNDGRFKKTKYDPSEIAPPPNWYKMFPEGYNSTNVPDISQWEDFQNWMFTSALQKFNKLYMRNDNEALPEGVYEVSVGLHFPVLPYDGKKKIFISQRSVLGGKNYFLAFSWIAGGACCMVVGILVLVVNIVKPRKPGDERLLSWNREKLEADEKEAAEANRKEAGEAEGEGSTARSENRATSVLSAGDKKYSFVVSPDDSVETTLSSLFKICSQRAHEPLEYSNIDHLQLPNGRQLRPSQFGHPISAFIGQDDRILVKMRFSWQRELADGMAYFVVFFVLAALVLFVVLQLASIARSLRTGQA</sequence>
<dbReference type="EMBL" id="CP076667">
    <property type="protein sequence ID" value="QWU90374.1"/>
    <property type="molecule type" value="Genomic_DNA"/>
</dbReference>
<evidence type="ECO:0000256" key="2">
    <source>
        <dbReference type="ARBA" id="ARBA00009457"/>
    </source>
</evidence>
<feature type="transmembrane region" description="Helical" evidence="7">
    <location>
        <begin position="379"/>
        <end position="405"/>
    </location>
</feature>
<dbReference type="Proteomes" id="UP000825434">
    <property type="component" value="Chromosome 7"/>
</dbReference>
<dbReference type="PANTHER" id="PTHR10926">
    <property type="entry name" value="CELL CYCLE CONTROL PROTEIN 50"/>
    <property type="match status" value="1"/>
</dbReference>
<feature type="compositionally biased region" description="Polar residues" evidence="6">
    <location>
        <begin position="1"/>
        <end position="20"/>
    </location>
</feature>
<gene>
    <name evidence="8" type="ORF">CA3LBN_004735</name>
</gene>
<keyword evidence="9" id="KW-1185">Reference proteome</keyword>
<evidence type="ECO:0000256" key="4">
    <source>
        <dbReference type="ARBA" id="ARBA00022989"/>
    </source>
</evidence>
<evidence type="ECO:0000256" key="3">
    <source>
        <dbReference type="ARBA" id="ARBA00022692"/>
    </source>
</evidence>
<dbReference type="InterPro" id="IPR005045">
    <property type="entry name" value="CDC50/LEM3_fam"/>
</dbReference>
<feature type="compositionally biased region" description="Basic and acidic residues" evidence="6">
    <location>
        <begin position="51"/>
        <end position="62"/>
    </location>
</feature>
<dbReference type="Pfam" id="PF03381">
    <property type="entry name" value="CDC50"/>
    <property type="match status" value="1"/>
</dbReference>
<comment type="similarity">
    <text evidence="2">Belongs to the CDC50/LEM3 family.</text>
</comment>
<evidence type="ECO:0000313" key="8">
    <source>
        <dbReference type="EMBL" id="QWU90374.1"/>
    </source>
</evidence>
<evidence type="ECO:0000256" key="7">
    <source>
        <dbReference type="SAM" id="Phobius"/>
    </source>
</evidence>